<sequence>MKIKLSLTAPEYAPLIVNYDDWFHENHAYSLEWGYPVLPGKGQFIAFSFIADLIKEHIDIIKLPAHWEIVDIHWNQENNTVIPTLFVVGK</sequence>
<reference evidence="1 2" key="1">
    <citation type="submission" date="2019-09" db="EMBL/GenBank/DDBJ databases">
        <title>Genome sequence and assembly of Taibaiella sp.</title>
        <authorList>
            <person name="Chhetri G."/>
        </authorList>
    </citation>
    <scope>NUCLEOTIDE SEQUENCE [LARGE SCALE GENOMIC DNA]</scope>
    <source>
        <strain evidence="1 2">KVB11</strain>
    </source>
</reference>
<keyword evidence="2" id="KW-1185">Reference proteome</keyword>
<accession>A0A5M6CBZ4</accession>
<gene>
    <name evidence="1" type="ORF">F0919_18230</name>
</gene>
<name>A0A5M6CBZ4_9BACT</name>
<comment type="caution">
    <text evidence="1">The sequence shown here is derived from an EMBL/GenBank/DDBJ whole genome shotgun (WGS) entry which is preliminary data.</text>
</comment>
<dbReference type="RefSeq" id="WP_150034339.1">
    <property type="nucleotide sequence ID" value="NZ_VWSH01000004.1"/>
</dbReference>
<organism evidence="1 2">
    <name type="scientific">Taibaiella lutea</name>
    <dbReference type="NCBI Taxonomy" id="2608001"/>
    <lineage>
        <taxon>Bacteria</taxon>
        <taxon>Pseudomonadati</taxon>
        <taxon>Bacteroidota</taxon>
        <taxon>Chitinophagia</taxon>
        <taxon>Chitinophagales</taxon>
        <taxon>Chitinophagaceae</taxon>
        <taxon>Taibaiella</taxon>
    </lineage>
</organism>
<proteinExistence type="predicted"/>
<dbReference type="Proteomes" id="UP000323632">
    <property type="component" value="Unassembled WGS sequence"/>
</dbReference>
<evidence type="ECO:0000313" key="1">
    <source>
        <dbReference type="EMBL" id="KAA5532718.1"/>
    </source>
</evidence>
<dbReference type="EMBL" id="VWSH01000004">
    <property type="protein sequence ID" value="KAA5532718.1"/>
    <property type="molecule type" value="Genomic_DNA"/>
</dbReference>
<protein>
    <submittedName>
        <fullName evidence="1">Uncharacterized protein</fullName>
    </submittedName>
</protein>
<evidence type="ECO:0000313" key="2">
    <source>
        <dbReference type="Proteomes" id="UP000323632"/>
    </source>
</evidence>
<dbReference type="AlphaFoldDB" id="A0A5M6CBZ4"/>